<dbReference type="RefSeq" id="WP_273638377.1">
    <property type="nucleotide sequence ID" value="NZ_JAQQXP010000001.1"/>
</dbReference>
<proteinExistence type="predicted"/>
<dbReference type="Pfam" id="PF04820">
    <property type="entry name" value="Trp_halogenase"/>
    <property type="match status" value="1"/>
</dbReference>
<dbReference type="InterPro" id="IPR036188">
    <property type="entry name" value="FAD/NAD-bd_sf"/>
</dbReference>
<evidence type="ECO:0000313" key="1">
    <source>
        <dbReference type="EMBL" id="MDC8829800.1"/>
    </source>
</evidence>
<dbReference type="Gene3D" id="3.50.50.60">
    <property type="entry name" value="FAD/NAD(P)-binding domain"/>
    <property type="match status" value="1"/>
</dbReference>
<dbReference type="EMBL" id="JAQQXP010000001">
    <property type="protein sequence ID" value="MDC8829800.1"/>
    <property type="molecule type" value="Genomic_DNA"/>
</dbReference>
<dbReference type="InterPro" id="IPR033856">
    <property type="entry name" value="Trp_halogen"/>
</dbReference>
<keyword evidence="2" id="KW-1185">Reference proteome</keyword>
<dbReference type="InterPro" id="IPR050816">
    <property type="entry name" value="Flavin-dep_Halogenase_NPB"/>
</dbReference>
<comment type="caution">
    <text evidence="1">The sequence shown here is derived from an EMBL/GenBank/DDBJ whole genome shotgun (WGS) entry which is preliminary data.</text>
</comment>
<protein>
    <submittedName>
        <fullName evidence="1">Tryptophan 7-halogenase</fullName>
    </submittedName>
</protein>
<reference evidence="1 2" key="1">
    <citation type="submission" date="2022-10" db="EMBL/GenBank/DDBJ databases">
        <title>Alteromonas sp. chi3 Genome sequencing.</title>
        <authorList>
            <person name="Park S."/>
        </authorList>
    </citation>
    <scope>NUCLEOTIDE SEQUENCE [LARGE SCALE GENOMIC DNA]</scope>
    <source>
        <strain evidence="2">chi3</strain>
    </source>
</reference>
<name>A0ABT5KYF8_9ALTE</name>
<dbReference type="PANTHER" id="PTHR43747:SF4">
    <property type="entry name" value="FLAVIN-DEPENDENT TRYPTOPHAN HALOGENASE"/>
    <property type="match status" value="1"/>
</dbReference>
<dbReference type="Proteomes" id="UP001218788">
    <property type="component" value="Unassembled WGS sequence"/>
</dbReference>
<dbReference type="InterPro" id="IPR006905">
    <property type="entry name" value="Flavin_halogenase"/>
</dbReference>
<organism evidence="1 2">
    <name type="scientific">Alteromonas gilva</name>
    <dbReference type="NCBI Taxonomy" id="2987522"/>
    <lineage>
        <taxon>Bacteria</taxon>
        <taxon>Pseudomonadati</taxon>
        <taxon>Pseudomonadota</taxon>
        <taxon>Gammaproteobacteria</taxon>
        <taxon>Alteromonadales</taxon>
        <taxon>Alteromonadaceae</taxon>
        <taxon>Alteromonas/Salinimonas group</taxon>
        <taxon>Alteromonas</taxon>
    </lineage>
</organism>
<evidence type="ECO:0000313" key="2">
    <source>
        <dbReference type="Proteomes" id="UP001218788"/>
    </source>
</evidence>
<dbReference type="PANTHER" id="PTHR43747">
    <property type="entry name" value="FAD-BINDING PROTEIN"/>
    <property type="match status" value="1"/>
</dbReference>
<accession>A0ABT5KYF8</accession>
<gene>
    <name evidence="1" type="ORF">OIK42_03385</name>
</gene>
<sequence>MTTKRNIVILGGGTAGWMTAAAMAKFIPARHYNITLIASAEIGTVGVGEATIPHIRQFNELLGIDENTFIKEVGATYKLAIRFKGWGKSDSDYCHGFGYSGEVINDVEFHHYYLRAGGAAKLGHYDNYNIAALAARAHRFNYPQDNTGDARSHFGYAFHIDASLYAAYLKRYSLARGVSFIDARVTDVVQHPSGDIASLLLDNGQSLHGDLFIDCSGFRGRLIEQTLASGYENWQHWLPCDSAQAAASDAIDNPPSYTLSAAHQAGWRWQIPLQHRTGNGIVYASQWLSDEQASEQLLGAIGDSADMPRQLRFVTGKRKKSWLHNCVAIGLSSGFLEPLESTSLYLVQAAIEKLIEYFPATEQCQGAREAFNHYIDTEYERVRDFLIFHYYQNQRPEPFWQAMSAIELPDSLQARLAQFRESGHFNAYRQGLFMPVSWTTLALGQGLQPQAVSPRISHIESGAIAQRLNRDASQLDDWVASMPTHQHAIDVTKNGAAHYPAASRSLYGANNK</sequence>
<dbReference type="PIRSF" id="PIRSF011396">
    <property type="entry name" value="Trp_halogenase"/>
    <property type="match status" value="1"/>
</dbReference>
<dbReference type="SUPFAM" id="SSF51905">
    <property type="entry name" value="FAD/NAD(P)-binding domain"/>
    <property type="match status" value="1"/>
</dbReference>